<comment type="caution">
    <text evidence="2">The sequence shown here is derived from an EMBL/GenBank/DDBJ whole genome shotgun (WGS) entry which is preliminary data.</text>
</comment>
<organism evidence="2 3">
    <name type="scientific">Lolium multiflorum</name>
    <name type="common">Italian ryegrass</name>
    <name type="synonym">Lolium perenne subsp. multiflorum</name>
    <dbReference type="NCBI Taxonomy" id="4521"/>
    <lineage>
        <taxon>Eukaryota</taxon>
        <taxon>Viridiplantae</taxon>
        <taxon>Streptophyta</taxon>
        <taxon>Embryophyta</taxon>
        <taxon>Tracheophyta</taxon>
        <taxon>Spermatophyta</taxon>
        <taxon>Magnoliopsida</taxon>
        <taxon>Liliopsida</taxon>
        <taxon>Poales</taxon>
        <taxon>Poaceae</taxon>
        <taxon>BOP clade</taxon>
        <taxon>Pooideae</taxon>
        <taxon>Poodae</taxon>
        <taxon>Poeae</taxon>
        <taxon>Poeae Chloroplast Group 2 (Poeae type)</taxon>
        <taxon>Loliodinae</taxon>
        <taxon>Loliinae</taxon>
        <taxon>Lolium</taxon>
    </lineage>
</organism>
<keyword evidence="3" id="KW-1185">Reference proteome</keyword>
<dbReference type="InterPro" id="IPR036047">
    <property type="entry name" value="F-box-like_dom_sf"/>
</dbReference>
<dbReference type="Pfam" id="PF00646">
    <property type="entry name" value="F-box"/>
    <property type="match status" value="1"/>
</dbReference>
<dbReference type="CDD" id="cd09917">
    <property type="entry name" value="F-box_SF"/>
    <property type="match status" value="1"/>
</dbReference>
<dbReference type="SUPFAM" id="SSF81383">
    <property type="entry name" value="F-box domain"/>
    <property type="match status" value="1"/>
</dbReference>
<dbReference type="Pfam" id="PF08268">
    <property type="entry name" value="FBA_3"/>
    <property type="match status" value="1"/>
</dbReference>
<dbReference type="InterPro" id="IPR001810">
    <property type="entry name" value="F-box_dom"/>
</dbReference>
<evidence type="ECO:0000313" key="3">
    <source>
        <dbReference type="Proteomes" id="UP001231189"/>
    </source>
</evidence>
<dbReference type="AlphaFoldDB" id="A0AAD8QT53"/>
<name>A0AAD8QT53_LOLMU</name>
<feature type="domain" description="F-box" evidence="1">
    <location>
        <begin position="5"/>
        <end position="45"/>
    </location>
</feature>
<sequence length="374" mass="41854">MGVDFSTDVLAHILVLLPPSSRRQCRLVCKHWRYAVDERTHERFVRTKILAVVKAHDRASAFVVDEARGVLGGHLRRVWTGPLSANVIGTRNGLICVLDDATGAITVSNPHMREAAVTVPPAPRAAGLSPCSPAVRAHEAYGFGFHPLTLRYTVVHVPCYFNKSGTFDAVQVYTLGPSGGASWREVPTPGASGRCQQGGVVCVDGSAYWITRGARETILSLDLEDWRVAPVKWLPGTLEQVCSYRLTEMRARLCVAVTVGAPPTTRVEVWCLENTKEQQWARRYNIQIDTAKQQVTWPLFAHGEHALTMAQEFHGYSLRKHKMSGKRSLMCSMARVWKKRPGAEIMRYEVRKKFEITTFAYMETPEELLESYTT</sequence>
<gene>
    <name evidence="2" type="ORF">QYE76_030930</name>
</gene>
<dbReference type="Proteomes" id="UP001231189">
    <property type="component" value="Unassembled WGS sequence"/>
</dbReference>
<dbReference type="InterPro" id="IPR050796">
    <property type="entry name" value="SCF_F-box_component"/>
</dbReference>
<dbReference type="Gene3D" id="1.20.1280.50">
    <property type="match status" value="1"/>
</dbReference>
<dbReference type="SMART" id="SM00256">
    <property type="entry name" value="FBOX"/>
    <property type="match status" value="1"/>
</dbReference>
<evidence type="ECO:0000259" key="1">
    <source>
        <dbReference type="SMART" id="SM00256"/>
    </source>
</evidence>
<dbReference type="EMBL" id="JAUUTY010000007">
    <property type="protein sequence ID" value="KAK1607257.1"/>
    <property type="molecule type" value="Genomic_DNA"/>
</dbReference>
<dbReference type="InterPro" id="IPR017451">
    <property type="entry name" value="F-box-assoc_interact_dom"/>
</dbReference>
<reference evidence="2" key="1">
    <citation type="submission" date="2023-07" db="EMBL/GenBank/DDBJ databases">
        <title>A chromosome-level genome assembly of Lolium multiflorum.</title>
        <authorList>
            <person name="Chen Y."/>
            <person name="Copetti D."/>
            <person name="Kolliker R."/>
            <person name="Studer B."/>
        </authorList>
    </citation>
    <scope>NUCLEOTIDE SEQUENCE</scope>
    <source>
        <strain evidence="2">02402/16</strain>
        <tissue evidence="2">Leaf</tissue>
    </source>
</reference>
<dbReference type="PANTHER" id="PTHR31672:SF13">
    <property type="entry name" value="F-BOX PROTEIN CPR30-LIKE"/>
    <property type="match status" value="1"/>
</dbReference>
<proteinExistence type="predicted"/>
<evidence type="ECO:0000313" key="2">
    <source>
        <dbReference type="EMBL" id="KAK1607257.1"/>
    </source>
</evidence>
<dbReference type="NCBIfam" id="TIGR01640">
    <property type="entry name" value="F_box_assoc_1"/>
    <property type="match status" value="1"/>
</dbReference>
<accession>A0AAD8QT53</accession>
<dbReference type="PANTHER" id="PTHR31672">
    <property type="entry name" value="BNACNNG10540D PROTEIN"/>
    <property type="match status" value="1"/>
</dbReference>
<protein>
    <recommendedName>
        <fullName evidence="1">F-box domain-containing protein</fullName>
    </recommendedName>
</protein>
<dbReference type="InterPro" id="IPR013187">
    <property type="entry name" value="F-box-assoc_dom_typ3"/>
</dbReference>